<gene>
    <name evidence="9" type="primary">pstS_2</name>
    <name evidence="9" type="ORF">Poly24_42620</name>
</gene>
<dbReference type="AlphaFoldDB" id="A0A518JYB5"/>
<dbReference type="InterPro" id="IPR005673">
    <property type="entry name" value="ABC_phos-bd_PstS"/>
</dbReference>
<dbReference type="RefSeq" id="WP_231753256.1">
    <property type="nucleotide sequence ID" value="NZ_CP036348.1"/>
</dbReference>
<dbReference type="GO" id="GO:0035435">
    <property type="term" value="P:phosphate ion transmembrane transport"/>
    <property type="evidence" value="ECO:0007669"/>
    <property type="project" value="InterPro"/>
</dbReference>
<dbReference type="InterPro" id="IPR024370">
    <property type="entry name" value="PBP_domain"/>
</dbReference>
<protein>
    <recommendedName>
        <fullName evidence="6">Phosphate-binding protein</fullName>
    </recommendedName>
</protein>
<feature type="signal peptide" evidence="7">
    <location>
        <begin position="1"/>
        <end position="28"/>
    </location>
</feature>
<dbReference type="PROSITE" id="PS51257">
    <property type="entry name" value="PROKAR_LIPOPROTEIN"/>
    <property type="match status" value="1"/>
</dbReference>
<dbReference type="PANTHER" id="PTHR42996:SF1">
    <property type="entry name" value="PHOSPHATE-BINDING PROTEIN PSTS"/>
    <property type="match status" value="1"/>
</dbReference>
<dbReference type="Pfam" id="PF12849">
    <property type="entry name" value="PBP_like_2"/>
    <property type="match status" value="1"/>
</dbReference>
<sequence precursor="true">MRWRNTSVFVAGLAVCLLVTGCSSSSTNSDSGSGDGSTTTGSVKLTGSGASFPFPLYDRWFKEFSRANDGVKVDYQAKGSGAGIKDFTNGTVDFGASDAAMSDEEIAAVSQGVQLLPMTAGEVVLAYNLPGVSELKLSRDAYIGIFLGKVTNWTDPAIVEANPGVKLPDQDITVVRRADSSGTTYVFTQHLSAISEDWANGPGTGKTVVWPSSDKFVASPKNDGVTATITQTPGAIGYIEYGYAKLTKLAMASLQNKAGNFVLPSLESGQAALSNVEMPADLRAWLPDPPGEQAFPIVSYTWLLCYKKYDDPQKAEVLKSMVKYCLTEGQKVSDEMGYVPLPADVVEKVTAALDSIQ</sequence>
<dbReference type="InterPro" id="IPR050962">
    <property type="entry name" value="Phosphate-bind_PstS"/>
</dbReference>
<dbReference type="GO" id="GO:0042301">
    <property type="term" value="F:phosphate ion binding"/>
    <property type="evidence" value="ECO:0007669"/>
    <property type="project" value="InterPro"/>
</dbReference>
<dbReference type="PANTHER" id="PTHR42996">
    <property type="entry name" value="PHOSPHATE-BINDING PROTEIN PSTS"/>
    <property type="match status" value="1"/>
</dbReference>
<evidence type="ECO:0000256" key="2">
    <source>
        <dbReference type="ARBA" id="ARBA00008725"/>
    </source>
</evidence>
<dbReference type="NCBIfam" id="TIGR00975">
    <property type="entry name" value="3a0107s03"/>
    <property type="match status" value="1"/>
</dbReference>
<dbReference type="Gene3D" id="3.40.190.10">
    <property type="entry name" value="Periplasmic binding protein-like II"/>
    <property type="match status" value="2"/>
</dbReference>
<evidence type="ECO:0000256" key="7">
    <source>
        <dbReference type="SAM" id="SignalP"/>
    </source>
</evidence>
<evidence type="ECO:0000313" key="9">
    <source>
        <dbReference type="EMBL" id="QDV70538.1"/>
    </source>
</evidence>
<dbReference type="PIRSF" id="PIRSF002756">
    <property type="entry name" value="PstS"/>
    <property type="match status" value="1"/>
</dbReference>
<dbReference type="GO" id="GO:0043190">
    <property type="term" value="C:ATP-binding cassette (ABC) transporter complex"/>
    <property type="evidence" value="ECO:0007669"/>
    <property type="project" value="InterPro"/>
</dbReference>
<dbReference type="Proteomes" id="UP000315082">
    <property type="component" value="Chromosome"/>
</dbReference>
<feature type="chain" id="PRO_5022169826" description="Phosphate-binding protein" evidence="7">
    <location>
        <begin position="29"/>
        <end position="357"/>
    </location>
</feature>
<keyword evidence="10" id="KW-1185">Reference proteome</keyword>
<accession>A0A518JYB5</accession>
<name>A0A518JYB5_9BACT</name>
<proteinExistence type="inferred from homology"/>
<comment type="similarity">
    <text evidence="2 6">Belongs to the PstS family.</text>
</comment>
<evidence type="ECO:0000313" key="10">
    <source>
        <dbReference type="Proteomes" id="UP000315082"/>
    </source>
</evidence>
<evidence type="ECO:0000256" key="5">
    <source>
        <dbReference type="ARBA" id="ARBA00022592"/>
    </source>
</evidence>
<feature type="domain" description="PBP" evidence="8">
    <location>
        <begin position="39"/>
        <end position="318"/>
    </location>
</feature>
<evidence type="ECO:0000256" key="4">
    <source>
        <dbReference type="ARBA" id="ARBA00022448"/>
    </source>
</evidence>
<evidence type="ECO:0000256" key="1">
    <source>
        <dbReference type="ARBA" id="ARBA00002841"/>
    </source>
</evidence>
<organism evidence="9 10">
    <name type="scientific">Rosistilla carotiformis</name>
    <dbReference type="NCBI Taxonomy" id="2528017"/>
    <lineage>
        <taxon>Bacteria</taxon>
        <taxon>Pseudomonadati</taxon>
        <taxon>Planctomycetota</taxon>
        <taxon>Planctomycetia</taxon>
        <taxon>Pirellulales</taxon>
        <taxon>Pirellulaceae</taxon>
        <taxon>Rosistilla</taxon>
    </lineage>
</organism>
<evidence type="ECO:0000259" key="8">
    <source>
        <dbReference type="Pfam" id="PF12849"/>
    </source>
</evidence>
<comment type="subunit">
    <text evidence="3">The complex is composed of two ATP-binding proteins (PstB), two transmembrane proteins (PstC and PstA) and a solute-binding protein (PstS).</text>
</comment>
<reference evidence="9 10" key="1">
    <citation type="submission" date="2019-02" db="EMBL/GenBank/DDBJ databases">
        <title>Deep-cultivation of Planctomycetes and their phenomic and genomic characterization uncovers novel biology.</title>
        <authorList>
            <person name="Wiegand S."/>
            <person name="Jogler M."/>
            <person name="Boedeker C."/>
            <person name="Pinto D."/>
            <person name="Vollmers J."/>
            <person name="Rivas-Marin E."/>
            <person name="Kohn T."/>
            <person name="Peeters S.H."/>
            <person name="Heuer A."/>
            <person name="Rast P."/>
            <person name="Oberbeckmann S."/>
            <person name="Bunk B."/>
            <person name="Jeske O."/>
            <person name="Meyerdierks A."/>
            <person name="Storesund J.E."/>
            <person name="Kallscheuer N."/>
            <person name="Luecker S."/>
            <person name="Lage O.M."/>
            <person name="Pohl T."/>
            <person name="Merkel B.J."/>
            <person name="Hornburger P."/>
            <person name="Mueller R.-W."/>
            <person name="Bruemmer F."/>
            <person name="Labrenz M."/>
            <person name="Spormann A.M."/>
            <person name="Op den Camp H."/>
            <person name="Overmann J."/>
            <person name="Amann R."/>
            <person name="Jetten M.S.M."/>
            <person name="Mascher T."/>
            <person name="Medema M.H."/>
            <person name="Devos D.P."/>
            <person name="Kaster A.-K."/>
            <person name="Ovreas L."/>
            <person name="Rohde M."/>
            <person name="Galperin M.Y."/>
            <person name="Jogler C."/>
        </authorList>
    </citation>
    <scope>NUCLEOTIDE SEQUENCE [LARGE SCALE GENOMIC DNA]</scope>
    <source>
        <strain evidence="9 10">Poly24</strain>
    </source>
</reference>
<evidence type="ECO:0000256" key="6">
    <source>
        <dbReference type="PIRNR" id="PIRNR002756"/>
    </source>
</evidence>
<dbReference type="SUPFAM" id="SSF53850">
    <property type="entry name" value="Periplasmic binding protein-like II"/>
    <property type="match status" value="1"/>
</dbReference>
<dbReference type="EMBL" id="CP036348">
    <property type="protein sequence ID" value="QDV70538.1"/>
    <property type="molecule type" value="Genomic_DNA"/>
</dbReference>
<keyword evidence="4 6" id="KW-0813">Transport</keyword>
<evidence type="ECO:0000256" key="3">
    <source>
        <dbReference type="ARBA" id="ARBA00011529"/>
    </source>
</evidence>
<keyword evidence="5 6" id="KW-0592">Phosphate transport</keyword>
<keyword evidence="7" id="KW-0732">Signal</keyword>
<dbReference type="CDD" id="cd13565">
    <property type="entry name" value="PBP2_PstS"/>
    <property type="match status" value="1"/>
</dbReference>
<dbReference type="KEGG" id="rcf:Poly24_42620"/>
<comment type="function">
    <text evidence="1">Part of the ABC transporter complex PstSACB involved in phosphate import.</text>
</comment>